<proteinExistence type="predicted"/>
<reference evidence="1 2" key="1">
    <citation type="submission" date="2021-03" db="EMBL/GenBank/DDBJ databases">
        <title>novel species isolated from a fishpond in China.</title>
        <authorList>
            <person name="Lu H."/>
            <person name="Cai Z."/>
        </authorList>
    </citation>
    <scope>NUCLEOTIDE SEQUENCE [LARGE SCALE GENOMIC DNA]</scope>
    <source>
        <strain evidence="1 2">YJ13C</strain>
    </source>
</reference>
<comment type="caution">
    <text evidence="1">The sequence shown here is derived from an EMBL/GenBank/DDBJ whole genome shotgun (WGS) entry which is preliminary data.</text>
</comment>
<keyword evidence="2" id="KW-1185">Reference proteome</keyword>
<accession>A0ABS3CFR7</accession>
<sequence length="135" mass="14967">MHCKPYVPEGQGIIGTITWIEGNQMPKIQSGENTEETAKKVERTVQIFPLTNISDVKVEDGLITAIASKKVKEVKTDGTGKYAVDLSPGRYSVLTVEENGLFASIFDGEGNIQPVTVKENEWTLLNILINYKAYY</sequence>
<dbReference type="RefSeq" id="WP_206586044.1">
    <property type="nucleotide sequence ID" value="NZ_JAFKCU010000002.1"/>
</dbReference>
<protein>
    <submittedName>
        <fullName evidence="1">Carboxypeptidase regulatory-like domain-containing protein</fullName>
    </submittedName>
</protein>
<organism evidence="1 2">
    <name type="scientific">Algoriphagus pacificus</name>
    <dbReference type="NCBI Taxonomy" id="2811234"/>
    <lineage>
        <taxon>Bacteria</taxon>
        <taxon>Pseudomonadati</taxon>
        <taxon>Bacteroidota</taxon>
        <taxon>Cytophagia</taxon>
        <taxon>Cytophagales</taxon>
        <taxon>Cyclobacteriaceae</taxon>
        <taxon>Algoriphagus</taxon>
    </lineage>
</organism>
<evidence type="ECO:0000313" key="1">
    <source>
        <dbReference type="EMBL" id="MBN7815366.1"/>
    </source>
</evidence>
<name>A0ABS3CFR7_9BACT</name>
<dbReference type="Proteomes" id="UP000664480">
    <property type="component" value="Unassembled WGS sequence"/>
</dbReference>
<gene>
    <name evidence="1" type="ORF">J0A69_08010</name>
</gene>
<dbReference type="EMBL" id="JAFKCU010000002">
    <property type="protein sequence ID" value="MBN7815366.1"/>
    <property type="molecule type" value="Genomic_DNA"/>
</dbReference>
<evidence type="ECO:0000313" key="2">
    <source>
        <dbReference type="Proteomes" id="UP000664480"/>
    </source>
</evidence>